<proteinExistence type="predicted"/>
<keyword evidence="1" id="KW-0812">Transmembrane</keyword>
<organism evidence="2 3">
    <name type="scientific">Linnemannia exigua</name>
    <dbReference type="NCBI Taxonomy" id="604196"/>
    <lineage>
        <taxon>Eukaryota</taxon>
        <taxon>Fungi</taxon>
        <taxon>Fungi incertae sedis</taxon>
        <taxon>Mucoromycota</taxon>
        <taxon>Mortierellomycotina</taxon>
        <taxon>Mortierellomycetes</taxon>
        <taxon>Mortierellales</taxon>
        <taxon>Mortierellaceae</taxon>
        <taxon>Linnemannia</taxon>
    </lineage>
</organism>
<keyword evidence="3" id="KW-1185">Reference proteome</keyword>
<dbReference type="AlphaFoldDB" id="A0AAD4DB59"/>
<evidence type="ECO:0000313" key="2">
    <source>
        <dbReference type="EMBL" id="KAG0273627.1"/>
    </source>
</evidence>
<evidence type="ECO:0000256" key="1">
    <source>
        <dbReference type="SAM" id="Phobius"/>
    </source>
</evidence>
<keyword evidence="1" id="KW-1133">Transmembrane helix</keyword>
<feature type="transmembrane region" description="Helical" evidence="1">
    <location>
        <begin position="38"/>
        <end position="61"/>
    </location>
</feature>
<gene>
    <name evidence="2" type="ORF">BGZ95_010568</name>
</gene>
<reference evidence="2" key="1">
    <citation type="journal article" date="2020" name="Fungal Divers.">
        <title>Resolving the Mortierellaceae phylogeny through synthesis of multi-gene phylogenetics and phylogenomics.</title>
        <authorList>
            <person name="Vandepol N."/>
            <person name="Liber J."/>
            <person name="Desiro A."/>
            <person name="Na H."/>
            <person name="Kennedy M."/>
            <person name="Barry K."/>
            <person name="Grigoriev I.V."/>
            <person name="Miller A.N."/>
            <person name="O'Donnell K."/>
            <person name="Stajich J.E."/>
            <person name="Bonito G."/>
        </authorList>
    </citation>
    <scope>NUCLEOTIDE SEQUENCE</scope>
    <source>
        <strain evidence="2">NRRL 28262</strain>
    </source>
</reference>
<comment type="caution">
    <text evidence="2">The sequence shown here is derived from an EMBL/GenBank/DDBJ whole genome shotgun (WGS) entry which is preliminary data.</text>
</comment>
<dbReference type="EMBL" id="JAAAIL010000717">
    <property type="protein sequence ID" value="KAG0273627.1"/>
    <property type="molecule type" value="Genomic_DNA"/>
</dbReference>
<protein>
    <submittedName>
        <fullName evidence="2">Uncharacterized protein</fullName>
    </submittedName>
</protein>
<keyword evidence="1" id="KW-0472">Membrane</keyword>
<sequence>MGLYVGVVLQVVQTLYAMYSAGLDSYRYASAEHSDIRHLLAILLLAWVMVILRIYFLVYIRQFEDKPVQTSRIYILAMFSFAIFCLILDAGVPAYLEENKKSAFMGLTILLPVVRLGVFGGDPLWGNF</sequence>
<feature type="transmembrane region" description="Helical" evidence="1">
    <location>
        <begin position="6"/>
        <end position="26"/>
    </location>
</feature>
<evidence type="ECO:0000313" key="3">
    <source>
        <dbReference type="Proteomes" id="UP001194580"/>
    </source>
</evidence>
<dbReference type="Proteomes" id="UP001194580">
    <property type="component" value="Unassembled WGS sequence"/>
</dbReference>
<name>A0AAD4DB59_9FUNG</name>
<accession>A0AAD4DB59</accession>
<feature type="transmembrane region" description="Helical" evidence="1">
    <location>
        <begin position="73"/>
        <end position="96"/>
    </location>
</feature>